<sequence>MDTLSSKNFLQISDVQEIQVRNFSFSEFSKPERIYFSPAADSSYTQTFIVSIFPKGRSAEYEGYVSIHIGKDSKDSDSTFDSDEDTLSWTFSIVDVDGIQRYYQSFAKANFRNFPYNINVDKFIRRSVLLDQADELLPENVLKVRCELFFMSYRAPESRKSYGAQILIQDSKTYKENNEVKKEDKFVKYRKNNSWMFYNSRILVAYIRSTLDDLISIKRSGMKASDIRMIWQEQFKNRDAYDEINQTYMSSSPIFHLYSRLKKQMLKLMVTGSPVDKSLGEKDELLRNFHLLNPLKKMPQITEMLGLRMDFPVFQSSLSLHVKDGKTTMQKEQFQNKTDSDEEVEMLDDGKNHVKEVIECVLSGEEEHDCPETDNKNEDEWNLVVETKDGAIFNIPFESGKKTLGSKLVESSPVFERMLINPMREKFEKKVILHDVHFEIFLKFLNFIQFGQLNFSKEFEVYYMYEFADEYQVSDLMRASLMECDLI</sequence>
<dbReference type="Pfam" id="PF22486">
    <property type="entry name" value="MATH_2"/>
    <property type="match status" value="1"/>
</dbReference>
<dbReference type="Pfam" id="PF00651">
    <property type="entry name" value="BTB"/>
    <property type="match status" value="1"/>
</dbReference>
<reference evidence="3 4" key="1">
    <citation type="submission" date="2021-06" db="EMBL/GenBank/DDBJ databases">
        <title>Caerostris darwini draft genome.</title>
        <authorList>
            <person name="Kono N."/>
            <person name="Arakawa K."/>
        </authorList>
    </citation>
    <scope>NUCLEOTIDE SEQUENCE [LARGE SCALE GENOMIC DNA]</scope>
</reference>
<dbReference type="InterPro" id="IPR002083">
    <property type="entry name" value="MATH/TRAF_dom"/>
</dbReference>
<dbReference type="Gene3D" id="3.30.710.10">
    <property type="entry name" value="Potassium Channel Kv1.1, Chain A"/>
    <property type="match status" value="1"/>
</dbReference>
<feature type="domain" description="MATH" evidence="2">
    <location>
        <begin position="13"/>
        <end position="148"/>
    </location>
</feature>
<dbReference type="SUPFAM" id="SSF54695">
    <property type="entry name" value="POZ domain"/>
    <property type="match status" value="1"/>
</dbReference>
<dbReference type="InterPro" id="IPR008974">
    <property type="entry name" value="TRAF-like"/>
</dbReference>
<evidence type="ECO:0000313" key="4">
    <source>
        <dbReference type="Proteomes" id="UP001054837"/>
    </source>
</evidence>
<dbReference type="EMBL" id="BPLQ01009629">
    <property type="protein sequence ID" value="GIY45466.1"/>
    <property type="molecule type" value="Genomic_DNA"/>
</dbReference>
<organism evidence="3 4">
    <name type="scientific">Caerostris darwini</name>
    <dbReference type="NCBI Taxonomy" id="1538125"/>
    <lineage>
        <taxon>Eukaryota</taxon>
        <taxon>Metazoa</taxon>
        <taxon>Ecdysozoa</taxon>
        <taxon>Arthropoda</taxon>
        <taxon>Chelicerata</taxon>
        <taxon>Arachnida</taxon>
        <taxon>Araneae</taxon>
        <taxon>Araneomorphae</taxon>
        <taxon>Entelegynae</taxon>
        <taxon>Araneoidea</taxon>
        <taxon>Araneidae</taxon>
        <taxon>Caerostris</taxon>
    </lineage>
</organism>
<proteinExistence type="predicted"/>
<dbReference type="InterPro" id="IPR011333">
    <property type="entry name" value="SKP1/BTB/POZ_sf"/>
</dbReference>
<evidence type="ECO:0000313" key="3">
    <source>
        <dbReference type="EMBL" id="GIY45466.1"/>
    </source>
</evidence>
<evidence type="ECO:0000259" key="2">
    <source>
        <dbReference type="PROSITE" id="PS50144"/>
    </source>
</evidence>
<dbReference type="InterPro" id="IPR000210">
    <property type="entry name" value="BTB/POZ_dom"/>
</dbReference>
<dbReference type="Proteomes" id="UP001054837">
    <property type="component" value="Unassembled WGS sequence"/>
</dbReference>
<dbReference type="PROSITE" id="PS50097">
    <property type="entry name" value="BTB"/>
    <property type="match status" value="1"/>
</dbReference>
<keyword evidence="4" id="KW-1185">Reference proteome</keyword>
<evidence type="ECO:0008006" key="5">
    <source>
        <dbReference type="Google" id="ProtNLM"/>
    </source>
</evidence>
<name>A0AAV4TK71_9ARAC</name>
<evidence type="ECO:0000259" key="1">
    <source>
        <dbReference type="PROSITE" id="PS50097"/>
    </source>
</evidence>
<dbReference type="AlphaFoldDB" id="A0AAV4TK71"/>
<protein>
    <recommendedName>
        <fullName evidence="5">BTB domain-containing protein</fullName>
    </recommendedName>
</protein>
<accession>A0AAV4TK71</accession>
<dbReference type="SUPFAM" id="SSF49599">
    <property type="entry name" value="TRAF domain-like"/>
    <property type="match status" value="1"/>
</dbReference>
<dbReference type="Gene3D" id="2.60.210.10">
    <property type="entry name" value="Apoptosis, Tumor Necrosis Factor Receptor Associated Protein 2, Chain A"/>
    <property type="match status" value="1"/>
</dbReference>
<gene>
    <name evidence="3" type="primary">AVEN_165906_1</name>
    <name evidence="3" type="ORF">CDAR_71861</name>
</gene>
<comment type="caution">
    <text evidence="3">The sequence shown here is derived from an EMBL/GenBank/DDBJ whole genome shotgun (WGS) entry which is preliminary data.</text>
</comment>
<dbReference type="PROSITE" id="PS50144">
    <property type="entry name" value="MATH"/>
    <property type="match status" value="1"/>
</dbReference>
<feature type="domain" description="BTB" evidence="1">
    <location>
        <begin position="408"/>
        <end position="457"/>
    </location>
</feature>